<dbReference type="PROSITE" id="PS50125">
    <property type="entry name" value="GUANYLATE_CYCLASE_2"/>
    <property type="match status" value="1"/>
</dbReference>
<dbReference type="RefSeq" id="WP_206943233.1">
    <property type="nucleotide sequence ID" value="NZ_JAFLNF010000008.1"/>
</dbReference>
<dbReference type="GO" id="GO:0035556">
    <property type="term" value="P:intracellular signal transduction"/>
    <property type="evidence" value="ECO:0007669"/>
    <property type="project" value="InterPro"/>
</dbReference>
<keyword evidence="1" id="KW-0812">Transmembrane</keyword>
<feature type="domain" description="Guanylate cyclase" evidence="2">
    <location>
        <begin position="486"/>
        <end position="624"/>
    </location>
</feature>
<comment type="caution">
    <text evidence="3">The sequence shown here is derived from an EMBL/GenBank/DDBJ whole genome shotgun (WGS) entry which is preliminary data.</text>
</comment>
<dbReference type="CDD" id="cd07302">
    <property type="entry name" value="CHD"/>
    <property type="match status" value="1"/>
</dbReference>
<dbReference type="Gene3D" id="3.30.70.1230">
    <property type="entry name" value="Nucleotide cyclase"/>
    <property type="match status" value="1"/>
</dbReference>
<dbReference type="Pfam" id="PF00211">
    <property type="entry name" value="Guanylate_cyc"/>
    <property type="match status" value="1"/>
</dbReference>
<feature type="transmembrane region" description="Helical" evidence="1">
    <location>
        <begin position="398"/>
        <end position="416"/>
    </location>
</feature>
<accession>A0A939J868</accession>
<dbReference type="Proteomes" id="UP000664779">
    <property type="component" value="Unassembled WGS sequence"/>
</dbReference>
<keyword evidence="1" id="KW-0472">Membrane</keyword>
<evidence type="ECO:0000313" key="3">
    <source>
        <dbReference type="EMBL" id="MBO0346897.1"/>
    </source>
</evidence>
<feature type="transmembrane region" description="Helical" evidence="1">
    <location>
        <begin position="374"/>
        <end position="391"/>
    </location>
</feature>
<reference evidence="3" key="1">
    <citation type="submission" date="2021-03" db="EMBL/GenBank/DDBJ databases">
        <title>Roseibium sp. CAU 1637 isolated from Incheon.</title>
        <authorList>
            <person name="Kim W."/>
        </authorList>
    </citation>
    <scope>NUCLEOTIDE SEQUENCE</scope>
    <source>
        <strain evidence="3">CAU 1637</strain>
    </source>
</reference>
<gene>
    <name evidence="3" type="ORF">J0X15_16845</name>
</gene>
<keyword evidence="1" id="KW-1133">Transmembrane helix</keyword>
<protein>
    <submittedName>
        <fullName evidence="3">Adenylate/guanylate cyclase domain-containing protein</fullName>
    </submittedName>
</protein>
<dbReference type="PANTHER" id="PTHR43081">
    <property type="entry name" value="ADENYLATE CYCLASE, TERMINAL-DIFFERENTIATION SPECIFIC-RELATED"/>
    <property type="match status" value="1"/>
</dbReference>
<dbReference type="SUPFAM" id="SSF55073">
    <property type="entry name" value="Nucleotide cyclase"/>
    <property type="match status" value="1"/>
</dbReference>
<dbReference type="SMART" id="SM01080">
    <property type="entry name" value="CHASE2"/>
    <property type="match status" value="1"/>
</dbReference>
<evidence type="ECO:0000259" key="2">
    <source>
        <dbReference type="PROSITE" id="PS50125"/>
    </source>
</evidence>
<keyword evidence="4" id="KW-1185">Reference proteome</keyword>
<organism evidence="3 4">
    <name type="scientific">Roseibium limicola</name>
    <dbReference type="NCBI Taxonomy" id="2816037"/>
    <lineage>
        <taxon>Bacteria</taxon>
        <taxon>Pseudomonadati</taxon>
        <taxon>Pseudomonadota</taxon>
        <taxon>Alphaproteobacteria</taxon>
        <taxon>Hyphomicrobiales</taxon>
        <taxon>Stappiaceae</taxon>
        <taxon>Roseibium</taxon>
    </lineage>
</organism>
<dbReference type="InterPro" id="IPR029787">
    <property type="entry name" value="Nucleotide_cyclase"/>
</dbReference>
<dbReference type="PANTHER" id="PTHR43081:SF1">
    <property type="entry name" value="ADENYLATE CYCLASE, TERMINAL-DIFFERENTIATION SPECIFIC"/>
    <property type="match status" value="1"/>
</dbReference>
<name>A0A939J868_9HYPH</name>
<dbReference type="AlphaFoldDB" id="A0A939J868"/>
<feature type="transmembrane region" description="Helical" evidence="1">
    <location>
        <begin position="428"/>
        <end position="445"/>
    </location>
</feature>
<dbReference type="GO" id="GO:0006171">
    <property type="term" value="P:cAMP biosynthetic process"/>
    <property type="evidence" value="ECO:0007669"/>
    <property type="project" value="TreeGrafter"/>
</dbReference>
<dbReference type="InterPro" id="IPR007890">
    <property type="entry name" value="CHASE2"/>
</dbReference>
<evidence type="ECO:0000313" key="4">
    <source>
        <dbReference type="Proteomes" id="UP000664779"/>
    </source>
</evidence>
<dbReference type="SMART" id="SM00044">
    <property type="entry name" value="CYCc"/>
    <property type="match status" value="1"/>
</dbReference>
<dbReference type="InterPro" id="IPR001054">
    <property type="entry name" value="A/G_cyclase"/>
</dbReference>
<evidence type="ECO:0000256" key="1">
    <source>
        <dbReference type="SAM" id="Phobius"/>
    </source>
</evidence>
<dbReference type="InterPro" id="IPR050697">
    <property type="entry name" value="Adenylyl/Guanylyl_Cyclase_3/4"/>
</dbReference>
<dbReference type="Pfam" id="PF05226">
    <property type="entry name" value="CHASE2"/>
    <property type="match status" value="1"/>
</dbReference>
<dbReference type="GO" id="GO:0004016">
    <property type="term" value="F:adenylate cyclase activity"/>
    <property type="evidence" value="ECO:0007669"/>
    <property type="project" value="UniProtKB-ARBA"/>
</dbReference>
<sequence>MKAVWKHMLSKRSLVALMAILLLATLTTLRAADPGLLTSIRDLTFDFYQRLAPRDYGDPPVRIVDIDEDTIAEHGQWPWPRLRLAELTRALNELGAATIAYDVIFSEPDRSSPPNIAKTIELKDTLHEQFIRGALSSLPDNDEAFAEAIAEAPVILGFAAVLKEGPRLPQRKSAFAFAGTDPTDFLRPHTALLPSMEMLENRATGTGSVSLSEADTRGVVRRIPLILSDGEKLYPSLAAEALRVAQGASGIIVRSTGASGQLDTGDAAVTAIKIGAYEVPTNSNGEVWVRYDHDRPERYISARHILDPSLQEQVRPWIEGQIVFVGTSAVGLLDTRTTPLGQVVPGVSIHAQVLEQILQEVFISRPDWADGAETLVTLLIGSLVIIAFPALGSLTTALLGAAISALLVGGSLYLFFHQGLLIDPVYPSIAAFLVFAAATAVLYFVTEREKRFVRQAFGQYLSPQLVDQLEASPDQLVLGGELRDMTILFMDVRGFTPISEQLTPQDLVSFLNTLLSPLSDVIQASDGTIDKYIGDSIMAFWNAPLLQIDHPRLACQASLAMLEKVDQLNAEDGFGFRARGMKVQNVQIGIGLNTGEACVGNMGSNRRFNYSVIGDAVNIASRIESSCKEAGAELLVSSATREAAPEFAYLEAREIPLKGKTRPVRLFALVGDDAMAATPEFQALATEHQAMITAMRDGRSSAAMSHLTACQSLAPLKLTAFYGQFAEEISGLPEASAAQ</sequence>
<dbReference type="EMBL" id="JAFLNF010000008">
    <property type="protein sequence ID" value="MBO0346897.1"/>
    <property type="molecule type" value="Genomic_DNA"/>
</dbReference>
<proteinExistence type="predicted"/>